<name>A0A8S1K163_9CILI</name>
<keyword evidence="3" id="KW-1185">Reference proteome</keyword>
<accession>A0A8S1K163</accession>
<sequence length="105" mass="12206">MYLECQSYEIQRCLSCCLKIGIHYGRVIADVIGVNKPKSLLLVDEVNIIINNNSWLTNLLKSKQLEKSVQIERSQSKEQRYYQNLIACQDQQKKQQTIFVLVSID</sequence>
<evidence type="ECO:0000259" key="1">
    <source>
        <dbReference type="PROSITE" id="PS50125"/>
    </source>
</evidence>
<protein>
    <recommendedName>
        <fullName evidence="1">Guanylate cyclase domain-containing protein</fullName>
    </recommendedName>
</protein>
<evidence type="ECO:0000313" key="2">
    <source>
        <dbReference type="EMBL" id="CAD8049270.1"/>
    </source>
</evidence>
<dbReference type="EMBL" id="CAJJDN010000004">
    <property type="protein sequence ID" value="CAD8049270.1"/>
    <property type="molecule type" value="Genomic_DNA"/>
</dbReference>
<evidence type="ECO:0000313" key="3">
    <source>
        <dbReference type="Proteomes" id="UP000692954"/>
    </source>
</evidence>
<dbReference type="GO" id="GO:0035556">
    <property type="term" value="P:intracellular signal transduction"/>
    <property type="evidence" value="ECO:0007669"/>
    <property type="project" value="InterPro"/>
</dbReference>
<gene>
    <name evidence="2" type="ORF">PSON_ATCC_30995.1.T0040008</name>
</gene>
<proteinExistence type="predicted"/>
<dbReference type="InterPro" id="IPR001054">
    <property type="entry name" value="A/G_cyclase"/>
</dbReference>
<dbReference type="Proteomes" id="UP000692954">
    <property type="component" value="Unassembled WGS sequence"/>
</dbReference>
<dbReference type="GO" id="GO:0009190">
    <property type="term" value="P:cyclic nucleotide biosynthetic process"/>
    <property type="evidence" value="ECO:0007669"/>
    <property type="project" value="InterPro"/>
</dbReference>
<comment type="caution">
    <text evidence="2">The sequence shown here is derived from an EMBL/GenBank/DDBJ whole genome shotgun (WGS) entry which is preliminary data.</text>
</comment>
<reference evidence="2" key="1">
    <citation type="submission" date="2021-01" db="EMBL/GenBank/DDBJ databases">
        <authorList>
            <consortium name="Genoscope - CEA"/>
            <person name="William W."/>
        </authorList>
    </citation>
    <scope>NUCLEOTIDE SEQUENCE</scope>
</reference>
<dbReference type="PROSITE" id="PS50125">
    <property type="entry name" value="GUANYLATE_CYCLASE_2"/>
    <property type="match status" value="1"/>
</dbReference>
<feature type="domain" description="Guanylate cyclase" evidence="1">
    <location>
        <begin position="18"/>
        <end position="53"/>
    </location>
</feature>
<dbReference type="AlphaFoldDB" id="A0A8S1K163"/>
<organism evidence="2 3">
    <name type="scientific">Paramecium sonneborni</name>
    <dbReference type="NCBI Taxonomy" id="65129"/>
    <lineage>
        <taxon>Eukaryota</taxon>
        <taxon>Sar</taxon>
        <taxon>Alveolata</taxon>
        <taxon>Ciliophora</taxon>
        <taxon>Intramacronucleata</taxon>
        <taxon>Oligohymenophorea</taxon>
        <taxon>Peniculida</taxon>
        <taxon>Parameciidae</taxon>
        <taxon>Paramecium</taxon>
    </lineage>
</organism>